<evidence type="ECO:0000256" key="2">
    <source>
        <dbReference type="ARBA" id="ARBA00023015"/>
    </source>
</evidence>
<dbReference type="RefSeq" id="WP_184020364.1">
    <property type="nucleotide sequence ID" value="NZ_JACHFD010000017.1"/>
</dbReference>
<dbReference type="AlphaFoldDB" id="A0A840V4L3"/>
<dbReference type="Gene3D" id="1.10.10.10">
    <property type="entry name" value="Winged helix-like DNA-binding domain superfamily/Winged helix DNA-binding domain"/>
    <property type="match status" value="1"/>
</dbReference>
<proteinExistence type="inferred from homology"/>
<keyword evidence="5" id="KW-0238">DNA-binding</keyword>
<protein>
    <submittedName>
        <fullName evidence="5">DNA-binding transcriptional LysR family regulator</fullName>
    </submittedName>
</protein>
<evidence type="ECO:0000256" key="3">
    <source>
        <dbReference type="ARBA" id="ARBA00023163"/>
    </source>
</evidence>
<dbReference type="PROSITE" id="PS50931">
    <property type="entry name" value="HTH_LYSR"/>
    <property type="match status" value="1"/>
</dbReference>
<keyword evidence="3" id="KW-0804">Transcription</keyword>
<dbReference type="InterPro" id="IPR000847">
    <property type="entry name" value="LysR_HTH_N"/>
</dbReference>
<reference evidence="5 6" key="1">
    <citation type="submission" date="2020-08" db="EMBL/GenBank/DDBJ databases">
        <title>Genomic Encyclopedia of Type Strains, Phase IV (KMG-IV): sequencing the most valuable type-strain genomes for metagenomic binning, comparative biology and taxonomic classification.</title>
        <authorList>
            <person name="Goeker M."/>
        </authorList>
    </citation>
    <scope>NUCLEOTIDE SEQUENCE [LARGE SCALE GENOMIC DNA]</scope>
    <source>
        <strain evidence="5 6">YC6886</strain>
    </source>
</reference>
<dbReference type="GO" id="GO:0000976">
    <property type="term" value="F:transcription cis-regulatory region binding"/>
    <property type="evidence" value="ECO:0007669"/>
    <property type="project" value="TreeGrafter"/>
</dbReference>
<dbReference type="Pfam" id="PF00126">
    <property type="entry name" value="HTH_1"/>
    <property type="match status" value="1"/>
</dbReference>
<organism evidence="5 6">
    <name type="scientific">Haloferula luteola</name>
    <dbReference type="NCBI Taxonomy" id="595692"/>
    <lineage>
        <taxon>Bacteria</taxon>
        <taxon>Pseudomonadati</taxon>
        <taxon>Verrucomicrobiota</taxon>
        <taxon>Verrucomicrobiia</taxon>
        <taxon>Verrucomicrobiales</taxon>
        <taxon>Verrucomicrobiaceae</taxon>
        <taxon>Haloferula</taxon>
    </lineage>
</organism>
<accession>A0A840V4L3</accession>
<gene>
    <name evidence="5" type="ORF">HNR46_003171</name>
</gene>
<dbReference type="InterPro" id="IPR036390">
    <property type="entry name" value="WH_DNA-bd_sf"/>
</dbReference>
<name>A0A840V4L3_9BACT</name>
<feature type="domain" description="HTH lysR-type" evidence="4">
    <location>
        <begin position="1"/>
        <end position="58"/>
    </location>
</feature>
<sequence length="311" mass="34373">MDLEGLSTFVLLAEHGSGAQVAKLQGLSQAAVSQRISRVEAAYGIRLFIRLGEGMVLTDEGTLLLPEAKRILREVVNLGVSVTRGIRNERKRTKIVIDRSMRGDRMARHLRNLEAFEVMRVMPHTRWENSLLAGEVDLALQASCGQALEIEGLCRFELRLEPGATLAWNPESFPLPPTVGLANLLREALIIPSDKLIPGFDRFFDLVGARSLVPCDLVTIGVDSENDAREACLHGVGVLFFPGNAMKRLRLGSARLESRVAMEFAMPRAYALSLYVKSAEDRPWVLQVVRDFVNRGARAAGKARSVDDSFH</sequence>
<dbReference type="PANTHER" id="PTHR30126">
    <property type="entry name" value="HTH-TYPE TRANSCRIPTIONAL REGULATOR"/>
    <property type="match status" value="1"/>
</dbReference>
<keyword evidence="6" id="KW-1185">Reference proteome</keyword>
<dbReference type="InterPro" id="IPR036388">
    <property type="entry name" value="WH-like_DNA-bd_sf"/>
</dbReference>
<keyword evidence="2" id="KW-0805">Transcription regulation</keyword>
<evidence type="ECO:0000256" key="1">
    <source>
        <dbReference type="ARBA" id="ARBA00009437"/>
    </source>
</evidence>
<dbReference type="PANTHER" id="PTHR30126:SF91">
    <property type="entry name" value="LYSR FAMILY TRANSCRIPTIONAL REGULATOR"/>
    <property type="match status" value="1"/>
</dbReference>
<dbReference type="SUPFAM" id="SSF46785">
    <property type="entry name" value="Winged helix' DNA-binding domain"/>
    <property type="match status" value="1"/>
</dbReference>
<dbReference type="GO" id="GO:0003700">
    <property type="term" value="F:DNA-binding transcription factor activity"/>
    <property type="evidence" value="ECO:0007669"/>
    <property type="project" value="InterPro"/>
</dbReference>
<evidence type="ECO:0000313" key="6">
    <source>
        <dbReference type="Proteomes" id="UP000557717"/>
    </source>
</evidence>
<evidence type="ECO:0000259" key="4">
    <source>
        <dbReference type="PROSITE" id="PS50931"/>
    </source>
</evidence>
<comment type="similarity">
    <text evidence="1">Belongs to the LysR transcriptional regulatory family.</text>
</comment>
<comment type="caution">
    <text evidence="5">The sequence shown here is derived from an EMBL/GenBank/DDBJ whole genome shotgun (WGS) entry which is preliminary data.</text>
</comment>
<dbReference type="EMBL" id="JACHFD010000017">
    <property type="protein sequence ID" value="MBB5352922.1"/>
    <property type="molecule type" value="Genomic_DNA"/>
</dbReference>
<dbReference type="Proteomes" id="UP000557717">
    <property type="component" value="Unassembled WGS sequence"/>
</dbReference>
<evidence type="ECO:0000313" key="5">
    <source>
        <dbReference type="EMBL" id="MBB5352922.1"/>
    </source>
</evidence>